<dbReference type="Proteomes" id="UP000004528">
    <property type="component" value="Unassembled WGS sequence"/>
</dbReference>
<reference evidence="1 2" key="1">
    <citation type="submission" date="2009-04" db="EMBL/GenBank/DDBJ databases">
        <authorList>
            <person name="Qin X."/>
            <person name="Bachman B."/>
            <person name="Battles P."/>
            <person name="Bell A."/>
            <person name="Bess C."/>
            <person name="Bickham C."/>
            <person name="Chaboub L."/>
            <person name="Chen D."/>
            <person name="Coyle M."/>
            <person name="Deiros D.R."/>
            <person name="Dinh H."/>
            <person name="Forbes L."/>
            <person name="Fowler G."/>
            <person name="Francisco L."/>
            <person name="Fu Q."/>
            <person name="Gubbala S."/>
            <person name="Hale W."/>
            <person name="Han Y."/>
            <person name="Hemphill L."/>
            <person name="Highlander S.K."/>
            <person name="Hirani K."/>
            <person name="Hogues M."/>
            <person name="Jackson L."/>
            <person name="Jakkamsetti A."/>
            <person name="Javaid M."/>
            <person name="Jiang H."/>
            <person name="Korchina V."/>
            <person name="Kovar C."/>
            <person name="Lara F."/>
            <person name="Lee S."/>
            <person name="Mata R."/>
            <person name="Mathew T."/>
            <person name="Moen C."/>
            <person name="Morales K."/>
            <person name="Munidasa M."/>
            <person name="Nazareth L."/>
            <person name="Ngo R."/>
            <person name="Nguyen L."/>
            <person name="Okwuonu G."/>
            <person name="Ongeri F."/>
            <person name="Patil S."/>
            <person name="Petrosino J."/>
            <person name="Pham C."/>
            <person name="Pham P."/>
            <person name="Pu L.-L."/>
            <person name="Puazo M."/>
            <person name="Raj R."/>
            <person name="Reid J."/>
            <person name="Rouhana J."/>
            <person name="Saada N."/>
            <person name="Shang Y."/>
            <person name="Simmons D."/>
            <person name="Thornton R."/>
            <person name="Warren J."/>
            <person name="Weissenberger G."/>
            <person name="Zhang J."/>
            <person name="Zhang L."/>
            <person name="Zhou C."/>
            <person name="Zhu D."/>
            <person name="Muzny D."/>
            <person name="Worley K."/>
            <person name="Gibbs R."/>
        </authorList>
    </citation>
    <scope>NUCLEOTIDE SEQUENCE [LARGE SCALE GENOMIC DNA]</scope>
    <source>
        <strain evidence="1 2">ATCC 33313</strain>
    </source>
</reference>
<evidence type="ECO:0000313" key="1">
    <source>
        <dbReference type="EMBL" id="EER74299.1"/>
    </source>
</evidence>
<organism evidence="1 2">
    <name type="scientific">Weissella paramesenteroides ATCC 33313</name>
    <dbReference type="NCBI Taxonomy" id="585506"/>
    <lineage>
        <taxon>Bacteria</taxon>
        <taxon>Bacillati</taxon>
        <taxon>Bacillota</taxon>
        <taxon>Bacilli</taxon>
        <taxon>Lactobacillales</taxon>
        <taxon>Lactobacillaceae</taxon>
        <taxon>Weissella</taxon>
    </lineage>
</organism>
<dbReference type="EMBL" id="ACKU01000028">
    <property type="protein sequence ID" value="EER74299.1"/>
    <property type="molecule type" value="Genomic_DNA"/>
</dbReference>
<comment type="caution">
    <text evidence="1">The sequence shown here is derived from an EMBL/GenBank/DDBJ whole genome shotgun (WGS) entry which is preliminary data.</text>
</comment>
<sequence length="112" mass="12610">MTIKVGHQFACEGHLLVEFGHVRSKRDALVIKVFADIARISHVAQVVFVVATARFQDGIQILIENRWIVVQRLIKGRGKLVVGCLISELFVDLDLGKALIQFQNDHSSSFHF</sequence>
<protein>
    <submittedName>
        <fullName evidence="1">Uncharacterized protein</fullName>
    </submittedName>
</protein>
<proteinExistence type="predicted"/>
<evidence type="ECO:0000313" key="2">
    <source>
        <dbReference type="Proteomes" id="UP000004528"/>
    </source>
</evidence>
<keyword evidence="2" id="KW-1185">Reference proteome</keyword>
<accession>C5RBW2</accession>
<dbReference type="AlphaFoldDB" id="C5RBW2"/>
<name>C5RBW2_WEIPA</name>
<dbReference type="HOGENOM" id="CLU_2142665_0_0_9"/>
<gene>
    <name evidence="1" type="ORF">HMPREF0877_1458</name>
</gene>